<organism evidence="2 3">
    <name type="scientific">Blastococcus brunescens</name>
    <dbReference type="NCBI Taxonomy" id="1564165"/>
    <lineage>
        <taxon>Bacteria</taxon>
        <taxon>Bacillati</taxon>
        <taxon>Actinomycetota</taxon>
        <taxon>Actinomycetes</taxon>
        <taxon>Geodermatophilales</taxon>
        <taxon>Geodermatophilaceae</taxon>
        <taxon>Blastococcus</taxon>
    </lineage>
</organism>
<accession>A0ABZ1ATI1</accession>
<evidence type="ECO:0000256" key="1">
    <source>
        <dbReference type="SAM" id="MobiDB-lite"/>
    </source>
</evidence>
<dbReference type="RefSeq" id="WP_324273180.1">
    <property type="nucleotide sequence ID" value="NZ_CP141261.1"/>
</dbReference>
<proteinExistence type="predicted"/>
<reference evidence="2 3" key="1">
    <citation type="submission" date="2023-12" db="EMBL/GenBank/DDBJ databases">
        <title>Blastococcus brunescens sp. nov., an actonobacterium isolated from sandstone collected in sahara desert.</title>
        <authorList>
            <person name="Gtari M."/>
            <person name="Ghodhbane F."/>
        </authorList>
    </citation>
    <scope>NUCLEOTIDE SEQUENCE [LARGE SCALE GENOMIC DNA]</scope>
    <source>
        <strain evidence="2 3">BMG 8361</strain>
    </source>
</reference>
<sequence>MSSHRAGELLLAETAASAGTTSERGQALLEVLRRVVPFDGAWLALADPLGHGYSSLASVDLDDPTVEFLAGPLTAHDIEAAGADRGPPMSRSDLPPPARRTRRGPSAWSRPASRRRWPSRCSLPEAVPSASWGCCPRAGSHRPRPCAAGSGGSHRCSRTASTRCGRWSPPRAWFGAPRPAWCCAPTATVRRCRACRRMRCWSPTPRRGRRT</sequence>
<evidence type="ECO:0000313" key="2">
    <source>
        <dbReference type="EMBL" id="WRL61820.1"/>
    </source>
</evidence>
<keyword evidence="3" id="KW-1185">Reference proteome</keyword>
<gene>
    <name evidence="2" type="ORF">U6N30_17000</name>
</gene>
<feature type="region of interest" description="Disordered" evidence="1">
    <location>
        <begin position="79"/>
        <end position="113"/>
    </location>
</feature>
<dbReference type="Proteomes" id="UP001324287">
    <property type="component" value="Chromosome"/>
</dbReference>
<name>A0ABZ1ATI1_9ACTN</name>
<dbReference type="EMBL" id="CP141261">
    <property type="protein sequence ID" value="WRL61820.1"/>
    <property type="molecule type" value="Genomic_DNA"/>
</dbReference>
<evidence type="ECO:0000313" key="3">
    <source>
        <dbReference type="Proteomes" id="UP001324287"/>
    </source>
</evidence>
<protein>
    <submittedName>
        <fullName evidence="2">Uncharacterized protein</fullName>
    </submittedName>
</protein>